<evidence type="ECO:0000313" key="2">
    <source>
        <dbReference type="Proteomes" id="UP001162501"/>
    </source>
</evidence>
<dbReference type="Proteomes" id="UP001162501">
    <property type="component" value="Chromosome 8"/>
</dbReference>
<accession>A0AC60A6H0</accession>
<gene>
    <name evidence="1" type="ORF">MRATA1EN22A_LOCUS27467</name>
</gene>
<evidence type="ECO:0000313" key="1">
    <source>
        <dbReference type="EMBL" id="CAN0563118.1"/>
    </source>
</evidence>
<name>A0AC60A6H0_RANTA</name>
<dbReference type="EMBL" id="OX596092">
    <property type="protein sequence ID" value="CAN0563118.1"/>
    <property type="molecule type" value="Genomic_DNA"/>
</dbReference>
<organism evidence="1 2">
    <name type="scientific">Rangifer tarandus platyrhynchus</name>
    <name type="common">Svalbard reindeer</name>
    <dbReference type="NCBI Taxonomy" id="3082113"/>
    <lineage>
        <taxon>Eukaryota</taxon>
        <taxon>Metazoa</taxon>
        <taxon>Chordata</taxon>
        <taxon>Craniata</taxon>
        <taxon>Vertebrata</taxon>
        <taxon>Euteleostomi</taxon>
        <taxon>Mammalia</taxon>
        <taxon>Eutheria</taxon>
        <taxon>Laurasiatheria</taxon>
        <taxon>Artiodactyla</taxon>
        <taxon>Ruminantia</taxon>
        <taxon>Pecora</taxon>
        <taxon>Cervidae</taxon>
        <taxon>Odocoileinae</taxon>
        <taxon>Rangifer</taxon>
    </lineage>
</organism>
<reference evidence="1" key="1">
    <citation type="submission" date="2023-05" db="EMBL/GenBank/DDBJ databases">
        <authorList>
            <consortium name="ELIXIR-Norway"/>
        </authorList>
    </citation>
    <scope>NUCLEOTIDE SEQUENCE</scope>
</reference>
<reference evidence="1" key="2">
    <citation type="submission" date="2025-03" db="EMBL/GenBank/DDBJ databases">
        <authorList>
            <consortium name="ELIXIR-Norway"/>
            <consortium name="Elixir Norway"/>
        </authorList>
    </citation>
    <scope>NUCLEOTIDE SEQUENCE</scope>
</reference>
<sequence length="107" mass="11168">MGEQASPPPRRAEPVAVEPGLAQLLCGPSPGLWTPRSRGHVPHQVRGGVRTSELTALTAVCRVSALQGAFQILLLTPPVGVQATKRRQPAPAGVQGLFPCSLAGLNY</sequence>
<proteinExistence type="predicted"/>
<protein>
    <submittedName>
        <fullName evidence="1">Uncharacterized protein</fullName>
    </submittedName>
</protein>